<dbReference type="Proteomes" id="UP000050430">
    <property type="component" value="Unassembled WGS sequence"/>
</dbReference>
<keyword evidence="1" id="KW-1133">Transmembrane helix</keyword>
<dbReference type="Pfam" id="PF00535">
    <property type="entry name" value="Glycos_transf_2"/>
    <property type="match status" value="1"/>
</dbReference>
<dbReference type="SUPFAM" id="SSF53448">
    <property type="entry name" value="Nucleotide-diphospho-sugar transferases"/>
    <property type="match status" value="1"/>
</dbReference>
<dbReference type="Gene3D" id="3.90.550.10">
    <property type="entry name" value="Spore Coat Polysaccharide Biosynthesis Protein SpsA, Chain A"/>
    <property type="match status" value="1"/>
</dbReference>
<accession>A0A0P6WRB2</accession>
<dbReference type="OrthoDB" id="9766971at2"/>
<dbReference type="PANTHER" id="PTHR43685:SF2">
    <property type="entry name" value="GLYCOSYLTRANSFERASE 2-LIKE DOMAIN-CONTAINING PROTEIN"/>
    <property type="match status" value="1"/>
</dbReference>
<dbReference type="InterPro" id="IPR001173">
    <property type="entry name" value="Glyco_trans_2-like"/>
</dbReference>
<keyword evidence="1" id="KW-0812">Transmembrane</keyword>
<name>A0A0P6WRB2_9CHLR</name>
<feature type="domain" description="Glycosyltransferase 2-like" evidence="2">
    <location>
        <begin position="5"/>
        <end position="141"/>
    </location>
</feature>
<keyword evidence="4" id="KW-1185">Reference proteome</keyword>
<keyword evidence="1" id="KW-0472">Membrane</keyword>
<evidence type="ECO:0000256" key="1">
    <source>
        <dbReference type="SAM" id="Phobius"/>
    </source>
</evidence>
<dbReference type="AlphaFoldDB" id="A0A0P6WRB2"/>
<feature type="transmembrane region" description="Helical" evidence="1">
    <location>
        <begin position="272"/>
        <end position="290"/>
    </location>
</feature>
<reference evidence="3 4" key="1">
    <citation type="submission" date="2015-07" db="EMBL/GenBank/DDBJ databases">
        <title>Genome sequence of Leptolinea tardivitalis DSM 16556.</title>
        <authorList>
            <person name="Hemp J."/>
            <person name="Ward L.M."/>
            <person name="Pace L.A."/>
            <person name="Fischer W.W."/>
        </authorList>
    </citation>
    <scope>NUCLEOTIDE SEQUENCE [LARGE SCALE GENOMIC DNA]</scope>
    <source>
        <strain evidence="3 4">YMTK-2</strain>
    </source>
</reference>
<feature type="transmembrane region" description="Helical" evidence="1">
    <location>
        <begin position="302"/>
        <end position="326"/>
    </location>
</feature>
<dbReference type="InterPro" id="IPR050834">
    <property type="entry name" value="Glycosyltransf_2"/>
</dbReference>
<dbReference type="PANTHER" id="PTHR43685">
    <property type="entry name" value="GLYCOSYLTRANSFERASE"/>
    <property type="match status" value="1"/>
</dbReference>
<gene>
    <name evidence="3" type="ORF">ADM99_05830</name>
</gene>
<feature type="transmembrane region" description="Helical" evidence="1">
    <location>
        <begin position="248"/>
        <end position="266"/>
    </location>
</feature>
<evidence type="ECO:0000313" key="4">
    <source>
        <dbReference type="Proteomes" id="UP000050430"/>
    </source>
</evidence>
<dbReference type="CDD" id="cd02525">
    <property type="entry name" value="Succinoglycan_BP_ExoA"/>
    <property type="match status" value="1"/>
</dbReference>
<dbReference type="RefSeq" id="WP_062421323.1">
    <property type="nucleotide sequence ID" value="NZ_BBYA01000008.1"/>
</dbReference>
<sequence>MKTVSIIIPCLNEEKTIRRVLQALYDQQFPRDQMEVVIADGGSNDHTLMVIDEFRTQHADLEIRVVENPQKQIPVALNLAIRAAQGEIIIRMDGHSLPALNYVVTCVNDLLAKRGDNVGGRWEIIPGAETWMARGISAAAAHPLGVGNVRYRISGEAGPVDTVPFGCYYRSLFDRVGYFDESLLTNEDYELNTRIREMGGIVWFDPDIVCQYYSRSTLFDLARQYWRYGFWKARMVKRYPSSIKLRQLLPPLFVAGLVFLLVSGFFFHYFLIAFFAVFFLYMGIIVIASIPEVRKRNDLSLIAGMPLAILTMHITWGSGFIISLLVR</sequence>
<protein>
    <recommendedName>
        <fullName evidence="2">Glycosyltransferase 2-like domain-containing protein</fullName>
    </recommendedName>
</protein>
<proteinExistence type="predicted"/>
<evidence type="ECO:0000313" key="3">
    <source>
        <dbReference type="EMBL" id="KPL72621.1"/>
    </source>
</evidence>
<dbReference type="STRING" id="229920.ADM99_05830"/>
<evidence type="ECO:0000259" key="2">
    <source>
        <dbReference type="Pfam" id="PF00535"/>
    </source>
</evidence>
<organism evidence="3 4">
    <name type="scientific">Leptolinea tardivitalis</name>
    <dbReference type="NCBI Taxonomy" id="229920"/>
    <lineage>
        <taxon>Bacteria</taxon>
        <taxon>Bacillati</taxon>
        <taxon>Chloroflexota</taxon>
        <taxon>Anaerolineae</taxon>
        <taxon>Anaerolineales</taxon>
        <taxon>Anaerolineaceae</taxon>
        <taxon>Leptolinea</taxon>
    </lineage>
</organism>
<dbReference type="EMBL" id="LGCK01000007">
    <property type="protein sequence ID" value="KPL72621.1"/>
    <property type="molecule type" value="Genomic_DNA"/>
</dbReference>
<comment type="caution">
    <text evidence="3">The sequence shown here is derived from an EMBL/GenBank/DDBJ whole genome shotgun (WGS) entry which is preliminary data.</text>
</comment>
<dbReference type="InterPro" id="IPR029044">
    <property type="entry name" value="Nucleotide-diphossugar_trans"/>
</dbReference>